<dbReference type="eggNOG" id="COG1670">
    <property type="taxonomic scope" value="Bacteria"/>
</dbReference>
<dbReference type="HOGENOM" id="CLU_007415_3_0_11"/>
<dbReference type="SUPFAM" id="SSF51735">
    <property type="entry name" value="NAD(P)-binding Rossmann-fold domains"/>
    <property type="match status" value="1"/>
</dbReference>
<feature type="domain" description="N-acetyltransferase" evidence="4">
    <location>
        <begin position="90"/>
        <end position="240"/>
    </location>
</feature>
<dbReference type="Pfam" id="PF13380">
    <property type="entry name" value="CoA_binding_2"/>
    <property type="match status" value="1"/>
</dbReference>
<dbReference type="Gene3D" id="3.40.50.261">
    <property type="entry name" value="Succinyl-CoA synthetase domains"/>
    <property type="match status" value="2"/>
</dbReference>
<proteinExistence type="predicted"/>
<feature type="compositionally biased region" description="Basic residues" evidence="2">
    <location>
        <begin position="1"/>
        <end position="13"/>
    </location>
</feature>
<sequence length="976" mass="105577">MTAPRPHRLRTPPRSRERPRGGRSGPRTGHRPRPAPPRSGDTPYAVPSGVFARPARTFPGFGRLSSSLAVVQSYPNHWEADVVLTDGGTAHLRPITPEDADLLREFHSRLSPETIYYRFFAPYPRLSDRDVKRFTTVDYEDRVALVATISDSLVSVVRYDKVAPEEAEVAFVVEDAHQGRGLASVMLEHIGAAARERGMRRFIADVLPENRRMINVFREAGYTAQQTFDEGVIRLTLDLQPTDDSTEVMRAREQRAESRSIARLLFPNSVAVIGASRTAHTIGQTALRNLLGGEFQGPVYPVHPEAKAVVGVRAYPSVLDIPDQVDLAVVAVRADMVVDVVEQCADKGVHGLVVVSSGFGETGPEGRARQDELVRTARAAGMRVVGPNCLGIANTDPEISLNATLSPDLPPSGTIGFFSQSGALGRAILQRVAERGMGLSTFVSAGNRADVSGNDLMQYWQEDPATEVVLQYLESLGNPRKFTRLARRLAKQKPVVAVRSGGSARTTPTGHAAGGLSLPDYAVTSLFQQAGVVRVDDITQMFDAAQVFAYQPLPQGPRVGIIGNSDSLELLVKDAAVRQGLKPHDPVNLGPQATAEDFDRALETALAAEDVHSVVVVFVPALHPISDDVARVLRARSLDSTKPVVTTYLARQGIPEELRRVGDRGQTLRGSVPSYPSPEDAVRALAYATRYAQWRDRKPGRHPELPDIDGARARATIVRALKNATPSAEEIAWFGGERRYDEETAISGEDARDLLACYGIAAYPDIPVTSEEEAVVAAGQLGYPAVVKADSPDLRLRAGGTFVRADLRTPDDVRSAFAALHDRFGDEASLVVQRMVAPGVPTVIRAGDNQSFGSVVSFGLADVTAELLDDRAFRLAPLTDMDAADLIHAVRAAPLLFGLPAGATSLAEQPNVEALEELLVRVSRLVEAFPEIGYIDLDPVLVNATGAHVLGARVWLREAPDVRPDAGPRRLRGVTF</sequence>
<dbReference type="SUPFAM" id="SSF55729">
    <property type="entry name" value="Acyl-CoA N-acyltransferases (Nat)"/>
    <property type="match status" value="1"/>
</dbReference>
<dbReference type="CDD" id="cd04301">
    <property type="entry name" value="NAT_SF"/>
    <property type="match status" value="1"/>
</dbReference>
<gene>
    <name evidence="5" type="ordered locus">Ndas_3299</name>
</gene>
<dbReference type="AlphaFoldDB" id="D7B315"/>
<evidence type="ECO:0000259" key="4">
    <source>
        <dbReference type="PROSITE" id="PS51186"/>
    </source>
</evidence>
<keyword evidence="6" id="KW-1185">Reference proteome</keyword>
<dbReference type="Pfam" id="PF13549">
    <property type="entry name" value="ATP-grasp_5"/>
    <property type="match status" value="1"/>
</dbReference>
<dbReference type="Gene3D" id="3.40.630.30">
    <property type="match status" value="1"/>
</dbReference>
<evidence type="ECO:0000259" key="3">
    <source>
        <dbReference type="PROSITE" id="PS50975"/>
    </source>
</evidence>
<dbReference type="InterPro" id="IPR036291">
    <property type="entry name" value="NAD(P)-bd_dom_sf"/>
</dbReference>
<organism evidence="5 6">
    <name type="scientific">Nocardiopsis dassonvillei (strain ATCC 23218 / DSM 43111 / CIP 107115 / JCM 7437 / KCTC 9190 / NBRC 14626 / NCTC 10488 / NRRL B-5397 / IMRU 509)</name>
    <name type="common">Actinomadura dassonvillei</name>
    <dbReference type="NCBI Taxonomy" id="446468"/>
    <lineage>
        <taxon>Bacteria</taxon>
        <taxon>Bacillati</taxon>
        <taxon>Actinomycetota</taxon>
        <taxon>Actinomycetes</taxon>
        <taxon>Streptosporangiales</taxon>
        <taxon>Nocardiopsidaceae</taxon>
        <taxon>Nocardiopsis</taxon>
    </lineage>
</organism>
<dbReference type="InterPro" id="IPR016102">
    <property type="entry name" value="Succinyl-CoA_synth-like"/>
</dbReference>
<dbReference type="PROSITE" id="PS51186">
    <property type="entry name" value="GNAT"/>
    <property type="match status" value="1"/>
</dbReference>
<dbReference type="Gene3D" id="3.40.50.720">
    <property type="entry name" value="NAD(P)-binding Rossmann-like Domain"/>
    <property type="match status" value="1"/>
</dbReference>
<dbReference type="InterPro" id="IPR013815">
    <property type="entry name" value="ATP_grasp_subdomain_1"/>
</dbReference>
<reference evidence="5 6" key="1">
    <citation type="journal article" date="2010" name="Stand. Genomic Sci.">
        <title>Complete genome sequence of Nocardiopsis dassonvillei type strain (IMRU 509).</title>
        <authorList>
            <person name="Sun H."/>
            <person name="Lapidus A."/>
            <person name="Nolan M."/>
            <person name="Lucas S."/>
            <person name="Del Rio T.G."/>
            <person name="Tice H."/>
            <person name="Cheng J.F."/>
            <person name="Tapia R."/>
            <person name="Han C."/>
            <person name="Goodwin L."/>
            <person name="Pitluck S."/>
            <person name="Pagani I."/>
            <person name="Ivanova N."/>
            <person name="Mavromatis K."/>
            <person name="Mikhailova N."/>
            <person name="Pati A."/>
            <person name="Chen A."/>
            <person name="Palaniappan K."/>
            <person name="Land M."/>
            <person name="Hauser L."/>
            <person name="Chang Y.J."/>
            <person name="Jeffries C.D."/>
            <person name="Djao O.D."/>
            <person name="Rohde M."/>
            <person name="Sikorski J."/>
            <person name="Goker M."/>
            <person name="Woyke T."/>
            <person name="Bristow J."/>
            <person name="Eisen J.A."/>
            <person name="Markowitz V."/>
            <person name="Hugenholtz P."/>
            <person name="Kyrpides N.C."/>
            <person name="Klenk H.P."/>
        </authorList>
    </citation>
    <scope>NUCLEOTIDE SEQUENCE [LARGE SCALE GENOMIC DNA]</scope>
    <source>
        <strain evidence="6">ATCC 23218 / DSM 43111 / CIP 107115 / JCM 7437 / KCTC 9190 / NBRC 14626 / NCTC 10488 / NRRL B-5397 / IMRU 509</strain>
    </source>
</reference>
<dbReference type="GO" id="GO:0016747">
    <property type="term" value="F:acyltransferase activity, transferring groups other than amino-acyl groups"/>
    <property type="evidence" value="ECO:0007669"/>
    <property type="project" value="InterPro"/>
</dbReference>
<evidence type="ECO:0000313" key="6">
    <source>
        <dbReference type="Proteomes" id="UP000002219"/>
    </source>
</evidence>
<dbReference type="STRING" id="446468.Ndas_3299"/>
<dbReference type="InterPro" id="IPR000182">
    <property type="entry name" value="GNAT_dom"/>
</dbReference>
<dbReference type="InterPro" id="IPR011761">
    <property type="entry name" value="ATP-grasp"/>
</dbReference>
<dbReference type="GO" id="GO:0046872">
    <property type="term" value="F:metal ion binding"/>
    <property type="evidence" value="ECO:0007669"/>
    <property type="project" value="InterPro"/>
</dbReference>
<dbReference type="PROSITE" id="PS50975">
    <property type="entry name" value="ATP_GRASP"/>
    <property type="match status" value="1"/>
</dbReference>
<dbReference type="Proteomes" id="UP000002219">
    <property type="component" value="Chromosome 1"/>
</dbReference>
<dbReference type="InterPro" id="IPR016181">
    <property type="entry name" value="Acyl_CoA_acyltransferase"/>
</dbReference>
<dbReference type="SUPFAM" id="SSF52210">
    <property type="entry name" value="Succinyl-CoA synthetase domains"/>
    <property type="match status" value="2"/>
</dbReference>
<dbReference type="InterPro" id="IPR003781">
    <property type="entry name" value="CoA-bd"/>
</dbReference>
<dbReference type="Pfam" id="PF13607">
    <property type="entry name" value="Succ_CoA_lig"/>
    <property type="match status" value="1"/>
</dbReference>
<keyword evidence="1" id="KW-0547">Nucleotide-binding</keyword>
<feature type="region of interest" description="Disordered" evidence="2">
    <location>
        <begin position="1"/>
        <end position="48"/>
    </location>
</feature>
<dbReference type="InterPro" id="IPR032875">
    <property type="entry name" value="Succ_CoA_lig_flav_dom"/>
</dbReference>
<dbReference type="PANTHER" id="PTHR42793:SF1">
    <property type="entry name" value="PEPTIDYL-LYSINE N-ACETYLTRANSFERASE PATZ"/>
    <property type="match status" value="1"/>
</dbReference>
<dbReference type="Pfam" id="PF13302">
    <property type="entry name" value="Acetyltransf_3"/>
    <property type="match status" value="1"/>
</dbReference>
<dbReference type="eggNOG" id="COG1042">
    <property type="taxonomic scope" value="Bacteria"/>
</dbReference>
<dbReference type="PANTHER" id="PTHR42793">
    <property type="entry name" value="COA BINDING DOMAIN CONTAINING PROTEIN"/>
    <property type="match status" value="1"/>
</dbReference>
<dbReference type="KEGG" id="nda:Ndas_3299"/>
<dbReference type="SMART" id="SM00881">
    <property type="entry name" value="CoA_binding"/>
    <property type="match status" value="1"/>
</dbReference>
<keyword evidence="1" id="KW-0067">ATP-binding</keyword>
<evidence type="ECO:0000256" key="1">
    <source>
        <dbReference type="PROSITE-ProRule" id="PRU00409"/>
    </source>
</evidence>
<evidence type="ECO:0000313" key="5">
    <source>
        <dbReference type="EMBL" id="ADH68705.1"/>
    </source>
</evidence>
<evidence type="ECO:0000256" key="2">
    <source>
        <dbReference type="SAM" id="MobiDB-lite"/>
    </source>
</evidence>
<name>D7B315_NOCDD</name>
<accession>D7B315</accession>
<feature type="domain" description="ATP-grasp" evidence="3">
    <location>
        <begin position="752"/>
        <end position="789"/>
    </location>
</feature>
<protein>
    <submittedName>
        <fullName evidence="5">CoA-binding domain protein</fullName>
    </submittedName>
</protein>
<dbReference type="Gene3D" id="3.30.470.20">
    <property type="entry name" value="ATP-grasp fold, B domain"/>
    <property type="match status" value="1"/>
</dbReference>
<dbReference type="EMBL" id="CP002040">
    <property type="protein sequence ID" value="ADH68705.1"/>
    <property type="molecule type" value="Genomic_DNA"/>
</dbReference>
<dbReference type="Gene3D" id="3.30.1490.20">
    <property type="entry name" value="ATP-grasp fold, A domain"/>
    <property type="match status" value="1"/>
</dbReference>
<dbReference type="eggNOG" id="COG0439">
    <property type="taxonomic scope" value="Bacteria"/>
</dbReference>
<dbReference type="GO" id="GO:0005524">
    <property type="term" value="F:ATP binding"/>
    <property type="evidence" value="ECO:0007669"/>
    <property type="project" value="UniProtKB-UniRule"/>
</dbReference>
<dbReference type="SUPFAM" id="SSF56059">
    <property type="entry name" value="Glutathione synthetase ATP-binding domain-like"/>
    <property type="match status" value="1"/>
</dbReference>